<accession>A0A6G4WM37</accession>
<dbReference type="SMART" id="SM00382">
    <property type="entry name" value="AAA"/>
    <property type="match status" value="1"/>
</dbReference>
<evidence type="ECO:0000313" key="7">
    <source>
        <dbReference type="EMBL" id="NGO55831.1"/>
    </source>
</evidence>
<dbReference type="GO" id="GO:0016887">
    <property type="term" value="F:ATP hydrolysis activity"/>
    <property type="evidence" value="ECO:0007669"/>
    <property type="project" value="InterPro"/>
</dbReference>
<dbReference type="GO" id="GO:0005524">
    <property type="term" value="F:ATP binding"/>
    <property type="evidence" value="ECO:0007669"/>
    <property type="project" value="UniProtKB-KW"/>
</dbReference>
<keyword evidence="2" id="KW-0813">Transport</keyword>
<proteinExistence type="inferred from homology"/>
<dbReference type="PANTHER" id="PTHR43820">
    <property type="entry name" value="HIGH-AFFINITY BRANCHED-CHAIN AMINO ACID TRANSPORT ATP-BINDING PROTEIN LIVF"/>
    <property type="match status" value="1"/>
</dbReference>
<keyword evidence="3" id="KW-0547">Nucleotide-binding</keyword>
<dbReference type="CDD" id="cd03224">
    <property type="entry name" value="ABC_TM1139_LivF_branched"/>
    <property type="match status" value="1"/>
</dbReference>
<dbReference type="GO" id="GO:0015658">
    <property type="term" value="F:branched-chain amino acid transmembrane transporter activity"/>
    <property type="evidence" value="ECO:0007669"/>
    <property type="project" value="TreeGrafter"/>
</dbReference>
<dbReference type="EMBL" id="JAAKZF010000137">
    <property type="protein sequence ID" value="NGO55831.1"/>
    <property type="molecule type" value="Genomic_DNA"/>
</dbReference>
<protein>
    <submittedName>
        <fullName evidence="7">ABC transporter ATP-binding protein</fullName>
    </submittedName>
</protein>
<name>A0A6G4WM37_9HYPH</name>
<dbReference type="AlphaFoldDB" id="A0A6G4WM37"/>
<keyword evidence="8" id="KW-1185">Reference proteome</keyword>
<gene>
    <name evidence="7" type="ORF">G6N73_33305</name>
</gene>
<evidence type="ECO:0000259" key="6">
    <source>
        <dbReference type="PROSITE" id="PS50893"/>
    </source>
</evidence>
<reference evidence="7 8" key="1">
    <citation type="submission" date="2020-02" db="EMBL/GenBank/DDBJ databases">
        <title>Genome sequence of strain CCNWXJ40-4.</title>
        <authorList>
            <person name="Gao J."/>
            <person name="Sun J."/>
        </authorList>
    </citation>
    <scope>NUCLEOTIDE SEQUENCE [LARGE SCALE GENOMIC DNA]</scope>
    <source>
        <strain evidence="7 8">CCNWXJ 40-4</strain>
    </source>
</reference>
<dbReference type="PROSITE" id="PS50893">
    <property type="entry name" value="ABC_TRANSPORTER_2"/>
    <property type="match status" value="1"/>
</dbReference>
<dbReference type="PANTHER" id="PTHR43820:SF4">
    <property type="entry name" value="HIGH-AFFINITY BRANCHED-CHAIN AMINO ACID TRANSPORT ATP-BINDING PROTEIN LIVF"/>
    <property type="match status" value="1"/>
</dbReference>
<dbReference type="InterPro" id="IPR052156">
    <property type="entry name" value="BCAA_Transport_ATP-bd_LivF"/>
</dbReference>
<feature type="domain" description="ABC transporter" evidence="6">
    <location>
        <begin position="2"/>
        <end position="233"/>
    </location>
</feature>
<dbReference type="Gene3D" id="3.40.50.300">
    <property type="entry name" value="P-loop containing nucleotide triphosphate hydrolases"/>
    <property type="match status" value="1"/>
</dbReference>
<evidence type="ECO:0000313" key="8">
    <source>
        <dbReference type="Proteomes" id="UP001642900"/>
    </source>
</evidence>
<sequence>MLEVADLTVRRGSKTVVSGVGLAAERGKVLAVLGANGAGKSELVLAMAGMLPVQSGEVNVDGRSIRGLAPDQIRKAGIAAVPEGHRVLTQLSVEDNLRAAASILPAGQVDAALSDVYELFPELSERRKQLAGTMSGGQQQMVAIGHALMSRPSFLLIDEMSLGLAPLVVKRLAATVRCLKDKGVGIVIVEQFAEVALSLADRAMVMRLGKVAFNGPAEQLRMSPEALHAAYFEGTSTGGR</sequence>
<dbReference type="InterPro" id="IPR027417">
    <property type="entry name" value="P-loop_NTPase"/>
</dbReference>
<dbReference type="Proteomes" id="UP001642900">
    <property type="component" value="Unassembled WGS sequence"/>
</dbReference>
<dbReference type="GO" id="GO:0015807">
    <property type="term" value="P:L-amino acid transport"/>
    <property type="evidence" value="ECO:0007669"/>
    <property type="project" value="TreeGrafter"/>
</dbReference>
<evidence type="ECO:0000256" key="2">
    <source>
        <dbReference type="ARBA" id="ARBA00022448"/>
    </source>
</evidence>
<evidence type="ECO:0000256" key="3">
    <source>
        <dbReference type="ARBA" id="ARBA00022741"/>
    </source>
</evidence>
<evidence type="ECO:0000256" key="4">
    <source>
        <dbReference type="ARBA" id="ARBA00022840"/>
    </source>
</evidence>
<comment type="caution">
    <text evidence="7">The sequence shown here is derived from an EMBL/GenBank/DDBJ whole genome shotgun (WGS) entry which is preliminary data.</text>
</comment>
<dbReference type="InterPro" id="IPR003593">
    <property type="entry name" value="AAA+_ATPase"/>
</dbReference>
<comment type="similarity">
    <text evidence="1">Belongs to the ABC transporter superfamily.</text>
</comment>
<dbReference type="Pfam" id="PF00005">
    <property type="entry name" value="ABC_tran"/>
    <property type="match status" value="1"/>
</dbReference>
<keyword evidence="5" id="KW-0029">Amino-acid transport</keyword>
<dbReference type="RefSeq" id="WP_165034172.1">
    <property type="nucleotide sequence ID" value="NZ_JAAKZF010000137.1"/>
</dbReference>
<dbReference type="InterPro" id="IPR003439">
    <property type="entry name" value="ABC_transporter-like_ATP-bd"/>
</dbReference>
<organism evidence="7 8">
    <name type="scientific">Allomesorhizobium camelthorni</name>
    <dbReference type="NCBI Taxonomy" id="475069"/>
    <lineage>
        <taxon>Bacteria</taxon>
        <taxon>Pseudomonadati</taxon>
        <taxon>Pseudomonadota</taxon>
        <taxon>Alphaproteobacteria</taxon>
        <taxon>Hyphomicrobiales</taxon>
        <taxon>Phyllobacteriaceae</taxon>
        <taxon>Allomesorhizobium</taxon>
    </lineage>
</organism>
<keyword evidence="4 7" id="KW-0067">ATP-binding</keyword>
<evidence type="ECO:0000256" key="1">
    <source>
        <dbReference type="ARBA" id="ARBA00005417"/>
    </source>
</evidence>
<evidence type="ECO:0000256" key="5">
    <source>
        <dbReference type="ARBA" id="ARBA00022970"/>
    </source>
</evidence>
<dbReference type="SUPFAM" id="SSF52540">
    <property type="entry name" value="P-loop containing nucleoside triphosphate hydrolases"/>
    <property type="match status" value="1"/>
</dbReference>